<feature type="chain" id="PRO_5020611936" description="DUF6535 domain-containing protein" evidence="2">
    <location>
        <begin position="17"/>
        <end position="237"/>
    </location>
</feature>
<dbReference type="EMBL" id="ML143389">
    <property type="protein sequence ID" value="TBU34229.1"/>
    <property type="molecule type" value="Genomic_DNA"/>
</dbReference>
<name>A0A4Q9N193_9APHY</name>
<dbReference type="AlphaFoldDB" id="A0A4Q9N193"/>
<keyword evidence="1" id="KW-1133">Transmembrane helix</keyword>
<proteinExistence type="predicted"/>
<feature type="transmembrane region" description="Helical" evidence="1">
    <location>
        <begin position="170"/>
        <end position="192"/>
    </location>
</feature>
<accession>A0A4Q9N193</accession>
<keyword evidence="2" id="KW-0732">Signal</keyword>
<feature type="non-terminal residue" evidence="4">
    <location>
        <position position="237"/>
    </location>
</feature>
<feature type="transmembrane region" description="Helical" evidence="1">
    <location>
        <begin position="144"/>
        <end position="164"/>
    </location>
</feature>
<reference evidence="4" key="1">
    <citation type="submission" date="2019-01" db="EMBL/GenBank/DDBJ databases">
        <title>Draft genome sequences of three monokaryotic isolates of the white-rot basidiomycete fungus Dichomitus squalens.</title>
        <authorList>
            <consortium name="DOE Joint Genome Institute"/>
            <person name="Lopez S.C."/>
            <person name="Andreopoulos B."/>
            <person name="Pangilinan J."/>
            <person name="Lipzen A."/>
            <person name="Riley R."/>
            <person name="Ahrendt S."/>
            <person name="Ng V."/>
            <person name="Barry K."/>
            <person name="Daum C."/>
            <person name="Grigoriev I.V."/>
            <person name="Hilden K.S."/>
            <person name="Makela M.R."/>
            <person name="de Vries R.P."/>
        </authorList>
    </citation>
    <scope>NUCLEOTIDE SEQUENCE [LARGE SCALE GENOMIC DNA]</scope>
    <source>
        <strain evidence="4">OM18370.1</strain>
    </source>
</reference>
<dbReference type="OrthoDB" id="2742918at2759"/>
<sequence length="237" mass="26435">MHLFAQAGLFSAVLTAFNVQSYQTLQPASADTSTAVLQQILSAQLSSFSVNLPSVNSTHIPRPLNEIKPSFNAPLSAIWINALWFSSLICSLASASIALIVKQWLHELTLGLSGTTRESARRRQYRHNTLVKWRVEAIVRTPSILLQIALVLFLSGLIILLWTLDTTVAVVGTILVSALSLFMVIVTVLPAFQWDCCYRSPQALLVYVVVRFTRNVLRNLTLKMYILSRSWIARHSN</sequence>
<keyword evidence="1" id="KW-0812">Transmembrane</keyword>
<evidence type="ECO:0000256" key="2">
    <source>
        <dbReference type="SAM" id="SignalP"/>
    </source>
</evidence>
<dbReference type="Proteomes" id="UP000292957">
    <property type="component" value="Unassembled WGS sequence"/>
</dbReference>
<evidence type="ECO:0000256" key="1">
    <source>
        <dbReference type="SAM" id="Phobius"/>
    </source>
</evidence>
<evidence type="ECO:0000313" key="4">
    <source>
        <dbReference type="EMBL" id="TBU34229.1"/>
    </source>
</evidence>
<gene>
    <name evidence="4" type="ORF">BD311DRAFT_617333</name>
</gene>
<feature type="transmembrane region" description="Helical" evidence="1">
    <location>
        <begin position="78"/>
        <end position="101"/>
    </location>
</feature>
<keyword evidence="1" id="KW-0472">Membrane</keyword>
<feature type="signal peptide" evidence="2">
    <location>
        <begin position="1"/>
        <end position="16"/>
    </location>
</feature>
<feature type="domain" description="DUF6535" evidence="3">
    <location>
        <begin position="7"/>
        <end position="163"/>
    </location>
</feature>
<protein>
    <recommendedName>
        <fullName evidence="3">DUF6535 domain-containing protein</fullName>
    </recommendedName>
</protein>
<organism evidence="4">
    <name type="scientific">Dichomitus squalens</name>
    <dbReference type="NCBI Taxonomy" id="114155"/>
    <lineage>
        <taxon>Eukaryota</taxon>
        <taxon>Fungi</taxon>
        <taxon>Dikarya</taxon>
        <taxon>Basidiomycota</taxon>
        <taxon>Agaricomycotina</taxon>
        <taxon>Agaricomycetes</taxon>
        <taxon>Polyporales</taxon>
        <taxon>Polyporaceae</taxon>
        <taxon>Dichomitus</taxon>
    </lineage>
</organism>
<evidence type="ECO:0000259" key="3">
    <source>
        <dbReference type="Pfam" id="PF20153"/>
    </source>
</evidence>
<dbReference type="InterPro" id="IPR045338">
    <property type="entry name" value="DUF6535"/>
</dbReference>
<dbReference type="Pfam" id="PF20153">
    <property type="entry name" value="DUF6535"/>
    <property type="match status" value="1"/>
</dbReference>